<evidence type="ECO:0000313" key="2">
    <source>
        <dbReference type="EMBL" id="EYC30979.1"/>
    </source>
</evidence>
<dbReference type="AlphaFoldDB" id="A0A016VTS1"/>
<dbReference type="GO" id="GO:0003676">
    <property type="term" value="F:nucleic acid binding"/>
    <property type="evidence" value="ECO:0007669"/>
    <property type="project" value="InterPro"/>
</dbReference>
<dbReference type="InterPro" id="IPR036397">
    <property type="entry name" value="RNaseH_sf"/>
</dbReference>
<sequence length="216" mass="25415">MQLRVSSVMDKHEIRAVIKFFQLEGKTATEIKSRLDAVLGDSSPSFSTVSFWVLEFRRGRKRSEDESRAGRPKSATTPEIIDKVHDMVLDDRRVKVNEIEEALGISHERVIHILHNELGLKKLSARWVPHLLTPEQKRIRARTSAECLEIFRKNPTDFKRRLITMDETWIHHYTPETKNSQNSGLETENRFQRRRGPLNQLERLWHQSFGMQREFC</sequence>
<evidence type="ECO:0000259" key="1">
    <source>
        <dbReference type="Pfam" id="PF17906"/>
    </source>
</evidence>
<protein>
    <recommendedName>
        <fullName evidence="1">Mos1 transposase HTH domain-containing protein</fullName>
    </recommendedName>
</protein>
<dbReference type="STRING" id="53326.A0A016VTS1"/>
<dbReference type="OrthoDB" id="10059877at2759"/>
<dbReference type="Proteomes" id="UP000024635">
    <property type="component" value="Unassembled WGS sequence"/>
</dbReference>
<dbReference type="Gene3D" id="1.10.10.1450">
    <property type="match status" value="1"/>
</dbReference>
<dbReference type="EMBL" id="JARK01001340">
    <property type="protein sequence ID" value="EYC30979.1"/>
    <property type="molecule type" value="Genomic_DNA"/>
</dbReference>
<evidence type="ECO:0000313" key="3">
    <source>
        <dbReference type="Proteomes" id="UP000024635"/>
    </source>
</evidence>
<dbReference type="PANTHER" id="PTHR46060">
    <property type="entry name" value="MARINER MOS1 TRANSPOSASE-LIKE PROTEIN"/>
    <property type="match status" value="1"/>
</dbReference>
<feature type="domain" description="Mos1 transposase HTH" evidence="1">
    <location>
        <begin position="11"/>
        <end position="59"/>
    </location>
</feature>
<proteinExistence type="predicted"/>
<dbReference type="Gene3D" id="3.30.420.10">
    <property type="entry name" value="Ribonuclease H-like superfamily/Ribonuclease H"/>
    <property type="match status" value="1"/>
</dbReference>
<dbReference type="PANTHER" id="PTHR46060:SF1">
    <property type="entry name" value="MARINER MOS1 TRANSPOSASE-LIKE PROTEIN"/>
    <property type="match status" value="1"/>
</dbReference>
<name>A0A016VTS1_9BILA</name>
<organism evidence="2 3">
    <name type="scientific">Ancylostoma ceylanicum</name>
    <dbReference type="NCBI Taxonomy" id="53326"/>
    <lineage>
        <taxon>Eukaryota</taxon>
        <taxon>Metazoa</taxon>
        <taxon>Ecdysozoa</taxon>
        <taxon>Nematoda</taxon>
        <taxon>Chromadorea</taxon>
        <taxon>Rhabditida</taxon>
        <taxon>Rhabditina</taxon>
        <taxon>Rhabditomorpha</taxon>
        <taxon>Strongyloidea</taxon>
        <taxon>Ancylostomatidae</taxon>
        <taxon>Ancylostomatinae</taxon>
        <taxon>Ancylostoma</taxon>
    </lineage>
</organism>
<gene>
    <name evidence="2" type="primary">Acey_s0004.g1883</name>
    <name evidence="2" type="ORF">Y032_0004g1883</name>
</gene>
<dbReference type="InterPro" id="IPR041426">
    <property type="entry name" value="Mos1_HTH"/>
</dbReference>
<accession>A0A016VTS1</accession>
<keyword evidence="3" id="KW-1185">Reference proteome</keyword>
<dbReference type="InterPro" id="IPR052709">
    <property type="entry name" value="Transposase-MT_Hybrid"/>
</dbReference>
<reference evidence="3" key="1">
    <citation type="journal article" date="2015" name="Nat. Genet.">
        <title>The genome and transcriptome of the zoonotic hookworm Ancylostoma ceylanicum identify infection-specific gene families.</title>
        <authorList>
            <person name="Schwarz E.M."/>
            <person name="Hu Y."/>
            <person name="Antoshechkin I."/>
            <person name="Miller M.M."/>
            <person name="Sternberg P.W."/>
            <person name="Aroian R.V."/>
        </authorList>
    </citation>
    <scope>NUCLEOTIDE SEQUENCE</scope>
    <source>
        <strain evidence="3">HY135</strain>
    </source>
</reference>
<dbReference type="Pfam" id="PF17906">
    <property type="entry name" value="HTH_48"/>
    <property type="match status" value="1"/>
</dbReference>
<comment type="caution">
    <text evidence="2">The sequence shown here is derived from an EMBL/GenBank/DDBJ whole genome shotgun (WGS) entry which is preliminary data.</text>
</comment>